<dbReference type="GO" id="GO:0006508">
    <property type="term" value="P:proteolysis"/>
    <property type="evidence" value="ECO:0007669"/>
    <property type="project" value="InterPro"/>
</dbReference>
<keyword evidence="3" id="KW-0378">Hydrolase</keyword>
<dbReference type="RefSeq" id="WP_188678687.1">
    <property type="nucleotide sequence ID" value="NZ_BMGP01000004.1"/>
</dbReference>
<reference evidence="3 4" key="1">
    <citation type="journal article" date="2014" name="Int. J. Syst. Evol. Microbiol.">
        <title>Complete genome sequence of Corynebacterium casei LMG S-19264T (=DSM 44701T), isolated from a smear-ripened cheese.</title>
        <authorList>
            <consortium name="US DOE Joint Genome Institute (JGI-PGF)"/>
            <person name="Walter F."/>
            <person name="Albersmeier A."/>
            <person name="Kalinowski J."/>
            <person name="Ruckert C."/>
        </authorList>
    </citation>
    <scope>NUCLEOTIDE SEQUENCE [LARGE SCALE GENOMIC DNA]</scope>
    <source>
        <strain evidence="3 4">CGMCC 1.12976</strain>
    </source>
</reference>
<dbReference type="AlphaFoldDB" id="A0A917EXX1"/>
<comment type="similarity">
    <text evidence="1">Belongs to the AB hydrolase superfamily.</text>
</comment>
<dbReference type="Gene3D" id="1.20.1440.110">
    <property type="entry name" value="acylaminoacyl peptidase"/>
    <property type="match status" value="1"/>
</dbReference>
<evidence type="ECO:0000313" key="3">
    <source>
        <dbReference type="EMBL" id="GGF30500.1"/>
    </source>
</evidence>
<evidence type="ECO:0000259" key="2">
    <source>
        <dbReference type="Pfam" id="PF00326"/>
    </source>
</evidence>
<dbReference type="InterPro" id="IPR001375">
    <property type="entry name" value="Peptidase_S9_cat"/>
</dbReference>
<dbReference type="InterPro" id="IPR029058">
    <property type="entry name" value="AB_hydrolase_fold"/>
</dbReference>
<name>A0A917EXX1_9MICO</name>
<dbReference type="GO" id="GO:0008236">
    <property type="term" value="F:serine-type peptidase activity"/>
    <property type="evidence" value="ECO:0007669"/>
    <property type="project" value="InterPro"/>
</dbReference>
<dbReference type="PANTHER" id="PTHR22946:SF12">
    <property type="entry name" value="CONIDIAL PIGMENT BIOSYNTHESIS PROTEIN AYG1 (AFU_ORTHOLOGUE AFUA_2G17550)"/>
    <property type="match status" value="1"/>
</dbReference>
<comment type="caution">
    <text evidence="3">The sequence shown here is derived from an EMBL/GenBank/DDBJ whole genome shotgun (WGS) entry which is preliminary data.</text>
</comment>
<evidence type="ECO:0000256" key="1">
    <source>
        <dbReference type="ARBA" id="ARBA00008645"/>
    </source>
</evidence>
<proteinExistence type="inferred from homology"/>
<organism evidence="3 4">
    <name type="scientific">Subtercola lobariae</name>
    <dbReference type="NCBI Taxonomy" id="1588641"/>
    <lineage>
        <taxon>Bacteria</taxon>
        <taxon>Bacillati</taxon>
        <taxon>Actinomycetota</taxon>
        <taxon>Actinomycetes</taxon>
        <taxon>Micrococcales</taxon>
        <taxon>Microbacteriaceae</taxon>
        <taxon>Subtercola</taxon>
    </lineage>
</organism>
<dbReference type="Pfam" id="PF00326">
    <property type="entry name" value="Peptidase_S9"/>
    <property type="match status" value="1"/>
</dbReference>
<dbReference type="SUPFAM" id="SSF53474">
    <property type="entry name" value="alpha/beta-Hydrolases"/>
    <property type="match status" value="1"/>
</dbReference>
<dbReference type="Gene3D" id="3.40.50.1820">
    <property type="entry name" value="alpha/beta hydrolase"/>
    <property type="match status" value="1"/>
</dbReference>
<accession>A0A917EXX1</accession>
<dbReference type="Proteomes" id="UP000598775">
    <property type="component" value="Unassembled WGS sequence"/>
</dbReference>
<sequence length="379" mass="42305">MFELFPGNYVWNLSINIALNSGAQLNELVDACRPIIPLATSGDAGTEAYLAAFEGLGDRISELAAEDLANGRTLSAATKYERAATYYITGERMQRVGYEPRVAVYQKMLDAFALFMKYGEQPVERVEIAFDGSSFPALFYRAPNAGPKTPVIVHFNGLDSTKEMMWGSPLRIEFAKRGISTLMVDHPGTGEALRLRGQKAIVESERWGSACIDYLETRDDVDLERIGILGWSLGGYYAPRAAAFEKRFALCVAMGANYNWGELQAKRAKREGENPVPHYWEHVEWVWGKPTFEEFMRFAPQVSLEGVVEQITVPLLVTHGANDRQIPLEYAHQQFDAAINSPKRELHIFTEREGGVEHVGGDNILPAASFIPDWVAESF</sequence>
<evidence type="ECO:0000313" key="4">
    <source>
        <dbReference type="Proteomes" id="UP000598775"/>
    </source>
</evidence>
<dbReference type="InterPro" id="IPR050261">
    <property type="entry name" value="FrsA_esterase"/>
</dbReference>
<gene>
    <name evidence="3" type="ORF">GCM10011399_24660</name>
</gene>
<protein>
    <submittedName>
        <fullName evidence="3">Alpha/beta hydrolase</fullName>
    </submittedName>
</protein>
<dbReference type="EMBL" id="BMGP01000004">
    <property type="protein sequence ID" value="GGF30500.1"/>
    <property type="molecule type" value="Genomic_DNA"/>
</dbReference>
<feature type="domain" description="Peptidase S9 prolyl oligopeptidase catalytic" evidence="2">
    <location>
        <begin position="210"/>
        <end position="343"/>
    </location>
</feature>
<dbReference type="PANTHER" id="PTHR22946">
    <property type="entry name" value="DIENELACTONE HYDROLASE DOMAIN-CONTAINING PROTEIN-RELATED"/>
    <property type="match status" value="1"/>
</dbReference>
<keyword evidence="4" id="KW-1185">Reference proteome</keyword>